<keyword evidence="1" id="KW-0472">Membrane</keyword>
<gene>
    <name evidence="2" type="ORF">GA0061098_1007264</name>
</gene>
<dbReference type="AlphaFoldDB" id="A0A1C3WES9"/>
<evidence type="ECO:0000256" key="1">
    <source>
        <dbReference type="SAM" id="Phobius"/>
    </source>
</evidence>
<feature type="transmembrane region" description="Helical" evidence="1">
    <location>
        <begin position="44"/>
        <end position="62"/>
    </location>
</feature>
<dbReference type="Proteomes" id="UP000199184">
    <property type="component" value="Unassembled WGS sequence"/>
</dbReference>
<organism evidence="2 3">
    <name type="scientific">Bradyrhizobium shewense</name>
    <dbReference type="NCBI Taxonomy" id="1761772"/>
    <lineage>
        <taxon>Bacteria</taxon>
        <taxon>Pseudomonadati</taxon>
        <taxon>Pseudomonadota</taxon>
        <taxon>Alphaproteobacteria</taxon>
        <taxon>Hyphomicrobiales</taxon>
        <taxon>Nitrobacteraceae</taxon>
        <taxon>Bradyrhizobium</taxon>
    </lineage>
</organism>
<keyword evidence="3" id="KW-1185">Reference proteome</keyword>
<name>A0A1C3WES9_9BRAD</name>
<keyword evidence="1" id="KW-1133">Transmembrane helix</keyword>
<accession>A0A1C3WES9</accession>
<evidence type="ECO:0000313" key="3">
    <source>
        <dbReference type="Proteomes" id="UP000199184"/>
    </source>
</evidence>
<proteinExistence type="predicted"/>
<sequence>MQSRCKQAAPFSVKLLLSIASLVYIARGLDLPQLRNHLVSVDPLLFVLALALIFFQTFVLNGPRASSCFPRSQSRWGRDLAGQSGARLVFSGEGRGRIADLVAGEGRGGIEPHP</sequence>
<keyword evidence="1" id="KW-0812">Transmembrane</keyword>
<reference evidence="3" key="1">
    <citation type="submission" date="2016-08" db="EMBL/GenBank/DDBJ databases">
        <authorList>
            <person name="Varghese N."/>
            <person name="Submissions Spin"/>
        </authorList>
    </citation>
    <scope>NUCLEOTIDE SEQUENCE [LARGE SCALE GENOMIC DNA]</scope>
    <source>
        <strain evidence="3">ERR11</strain>
    </source>
</reference>
<evidence type="ECO:0000313" key="2">
    <source>
        <dbReference type="EMBL" id="SCB38396.1"/>
    </source>
</evidence>
<protein>
    <submittedName>
        <fullName evidence="2">Uncharacterized protein</fullName>
    </submittedName>
</protein>
<dbReference type="EMBL" id="FMAI01000007">
    <property type="protein sequence ID" value="SCB38396.1"/>
    <property type="molecule type" value="Genomic_DNA"/>
</dbReference>